<proteinExistence type="predicted"/>
<keyword evidence="2" id="KW-1185">Reference proteome</keyword>
<dbReference type="Proteomes" id="UP000600600">
    <property type="component" value="Unassembled WGS sequence"/>
</dbReference>
<name>A0ABR7C7E0_9BACE</name>
<evidence type="ECO:0000313" key="1">
    <source>
        <dbReference type="EMBL" id="MBC5603711.1"/>
    </source>
</evidence>
<comment type="caution">
    <text evidence="1">The sequence shown here is derived from an EMBL/GenBank/DDBJ whole genome shotgun (WGS) entry which is preliminary data.</text>
</comment>
<evidence type="ECO:0000313" key="2">
    <source>
        <dbReference type="Proteomes" id="UP000600600"/>
    </source>
</evidence>
<organism evidence="1 2">
    <name type="scientific">Bacteroides difficilis</name>
    <dbReference type="NCBI Taxonomy" id="2763021"/>
    <lineage>
        <taxon>Bacteria</taxon>
        <taxon>Pseudomonadati</taxon>
        <taxon>Bacteroidota</taxon>
        <taxon>Bacteroidia</taxon>
        <taxon>Bacteroidales</taxon>
        <taxon>Bacteroidaceae</taxon>
        <taxon>Bacteroides</taxon>
    </lineage>
</organism>
<accession>A0ABR7C7E0</accession>
<dbReference type="Pfam" id="PF13149">
    <property type="entry name" value="Mfa_like_1"/>
    <property type="match status" value="1"/>
</dbReference>
<dbReference type="EMBL" id="JACOOE010000001">
    <property type="protein sequence ID" value="MBC5603711.1"/>
    <property type="molecule type" value="Genomic_DNA"/>
</dbReference>
<gene>
    <name evidence="1" type="ORF">H8S67_03330</name>
</gene>
<reference evidence="1 2" key="1">
    <citation type="submission" date="2020-08" db="EMBL/GenBank/DDBJ databases">
        <title>Genome public.</title>
        <authorList>
            <person name="Liu C."/>
            <person name="Sun Q."/>
        </authorList>
    </citation>
    <scope>NUCLEOTIDE SEQUENCE [LARGE SCALE GENOMIC DNA]</scope>
    <source>
        <strain evidence="1 2">M27</strain>
    </source>
</reference>
<dbReference type="InterPro" id="IPR025049">
    <property type="entry name" value="Mfa-like_1"/>
</dbReference>
<dbReference type="RefSeq" id="WP_186966399.1">
    <property type="nucleotide sequence ID" value="NZ_JACOOE010000001.1"/>
</dbReference>
<dbReference type="CDD" id="cd13120">
    <property type="entry name" value="BF2867_like_N"/>
    <property type="match status" value="1"/>
</dbReference>
<protein>
    <submittedName>
        <fullName evidence="1">Fimbrillin family protein</fullName>
    </submittedName>
</protein>
<dbReference type="PROSITE" id="PS51257">
    <property type="entry name" value="PROKAR_LIPOPROTEIN"/>
    <property type="match status" value="1"/>
</dbReference>
<sequence>MKMNYLFILGAAAVLASCSNSDIVEQQEEVNVPFDGAVSLSASSSISITQTRAVVEKWQDTPIRVWGVDNVGTGWNTATGNLFSPSNYVDGTVATDGKVKLGGENDVYFYPLNSDVNFSFYSCSPIPTNPTLLSSSVVVSYKIAGNTDILWGEAIAENVTSGGTEYPGYNARYFRKGGKTPVLKFKHLLTQLQLFGIGGDEGHTEGGSVWPVSIKNITVKSPDTASLIVAGNNKGSLTASTGDAEIPAYFGDDKYTTNVDLALNTEKDAGTVMLLPSTDGSYTLNVTLAALVNGQEKTQTNEVKITYKNAAGEVAPFEAGKAYKVKLTIYGLRVVEFKEATLEEWKQADQTIDQEVN</sequence>